<evidence type="ECO:0000259" key="3">
    <source>
        <dbReference type="Pfam" id="PF03358"/>
    </source>
</evidence>
<dbReference type="InterPro" id="IPR005025">
    <property type="entry name" value="FMN_Rdtase-like_dom"/>
</dbReference>
<proteinExistence type="predicted"/>
<evidence type="ECO:0000256" key="1">
    <source>
        <dbReference type="ARBA" id="ARBA00022630"/>
    </source>
</evidence>
<gene>
    <name evidence="4" type="ORF">N47_A10720</name>
</gene>
<dbReference type="InterPro" id="IPR051796">
    <property type="entry name" value="ISF_SsuE-like"/>
</dbReference>
<keyword evidence="1" id="KW-0285">Flavoprotein</keyword>
<dbReference type="PANTHER" id="PTHR43278:SF1">
    <property type="entry name" value="IRON-SULFUR FLAVOPROTEIN MJ1083"/>
    <property type="match status" value="1"/>
</dbReference>
<dbReference type="EMBL" id="FR695864">
    <property type="protein sequence ID" value="CBX27043.1"/>
    <property type="molecule type" value="Genomic_DNA"/>
</dbReference>
<sequence>MKIVSIVGSPRGKQGNTARLLNEVIKGAESMGAENETIFLLGDLVLPCRGCDKCHVKGYCFQKDKFEEIKLKIFKADGLILASPNYIFNVSAQLKAFMDRCCGILHCMGFEGKYGASVVTSGGGDEKPIADYINYFLITTGIRPVGSVWATMSELQDDIFTQDICKKAFALGEKLVKDWRVKKQDKNVEKKMAIFRDRMQHLVKYRKEQWLYEYRYWKKHRGMP</sequence>
<feature type="domain" description="NADPH-dependent FMN reductase-like" evidence="3">
    <location>
        <begin position="1"/>
        <end position="124"/>
    </location>
</feature>
<dbReference type="InterPro" id="IPR029039">
    <property type="entry name" value="Flavoprotein-like_sf"/>
</dbReference>
<dbReference type="GO" id="GO:0016491">
    <property type="term" value="F:oxidoreductase activity"/>
    <property type="evidence" value="ECO:0007669"/>
    <property type="project" value="InterPro"/>
</dbReference>
<evidence type="ECO:0000313" key="4">
    <source>
        <dbReference type="EMBL" id="CBX27043.1"/>
    </source>
</evidence>
<evidence type="ECO:0000256" key="2">
    <source>
        <dbReference type="ARBA" id="ARBA00022643"/>
    </source>
</evidence>
<organism evidence="4">
    <name type="scientific">uncultured Desulfobacterium sp</name>
    <dbReference type="NCBI Taxonomy" id="201089"/>
    <lineage>
        <taxon>Bacteria</taxon>
        <taxon>Pseudomonadati</taxon>
        <taxon>Thermodesulfobacteriota</taxon>
        <taxon>Desulfobacteria</taxon>
        <taxon>Desulfobacterales</taxon>
        <taxon>Desulfobacteriaceae</taxon>
        <taxon>Desulfobacterium</taxon>
        <taxon>environmental samples</taxon>
    </lineage>
</organism>
<accession>E1Y8Z9</accession>
<name>E1Y8Z9_9BACT</name>
<dbReference type="AlphaFoldDB" id="E1Y8Z9"/>
<dbReference type="SUPFAM" id="SSF52218">
    <property type="entry name" value="Flavoproteins"/>
    <property type="match status" value="1"/>
</dbReference>
<dbReference type="Pfam" id="PF03358">
    <property type="entry name" value="FMN_red"/>
    <property type="match status" value="1"/>
</dbReference>
<keyword evidence="2" id="KW-0288">FMN</keyword>
<dbReference type="Gene3D" id="3.40.50.360">
    <property type="match status" value="1"/>
</dbReference>
<protein>
    <recommendedName>
        <fullName evidence="3">NADPH-dependent FMN reductase-like domain-containing protein</fullName>
    </recommendedName>
</protein>
<dbReference type="PANTHER" id="PTHR43278">
    <property type="entry name" value="NAD(P)H-DEPENDENT FMN-CONTAINING OXIDOREDUCTASE YWQN-RELATED"/>
    <property type="match status" value="1"/>
</dbReference>
<reference evidence="4" key="1">
    <citation type="journal article" date="2011" name="Environ. Microbiol.">
        <title>Genomic insights into the metabolic potential of the polycyclic aromatic hydrocarbon degrading sulfate-reducing Deltaproteobacterium N47.</title>
        <authorList>
            <person name="Bergmann F."/>
            <person name="Selesi D."/>
            <person name="Weinmaier T."/>
            <person name="Tischler P."/>
            <person name="Rattei T."/>
            <person name="Meckenstock R.U."/>
        </authorList>
    </citation>
    <scope>NUCLEOTIDE SEQUENCE</scope>
</reference>